<comment type="caution">
    <text evidence="1">The sequence shown here is derived from an EMBL/GenBank/DDBJ whole genome shotgun (WGS) entry which is preliminary data.</text>
</comment>
<sequence length="69" mass="7960">MKKKIDWGKYKDRYTSKIRCLAGNLCDAVDEARKSEKENSSLVEGKLLEILLLVWNALNFIQTNKEGKD</sequence>
<dbReference type="AlphaFoldDB" id="A0A2H0KS74"/>
<protein>
    <submittedName>
        <fullName evidence="1">Uncharacterized protein</fullName>
    </submittedName>
</protein>
<proteinExistence type="predicted"/>
<evidence type="ECO:0000313" key="2">
    <source>
        <dbReference type="Proteomes" id="UP000229317"/>
    </source>
</evidence>
<evidence type="ECO:0000313" key="1">
    <source>
        <dbReference type="EMBL" id="PIQ75013.1"/>
    </source>
</evidence>
<reference evidence="1 2" key="1">
    <citation type="submission" date="2017-09" db="EMBL/GenBank/DDBJ databases">
        <title>Depth-based differentiation of microbial function through sediment-hosted aquifers and enrichment of novel symbionts in the deep terrestrial subsurface.</title>
        <authorList>
            <person name="Probst A.J."/>
            <person name="Ladd B."/>
            <person name="Jarett J.K."/>
            <person name="Geller-Mcgrath D.E."/>
            <person name="Sieber C.M."/>
            <person name="Emerson J.B."/>
            <person name="Anantharaman K."/>
            <person name="Thomas B.C."/>
            <person name="Malmstrom R."/>
            <person name="Stieglmeier M."/>
            <person name="Klingl A."/>
            <person name="Woyke T."/>
            <person name="Ryan C.M."/>
            <person name="Banfield J.F."/>
        </authorList>
    </citation>
    <scope>NUCLEOTIDE SEQUENCE [LARGE SCALE GENOMIC DNA]</scope>
    <source>
        <strain evidence="1">CG11_big_fil_rev_8_21_14_0_20_40_15</strain>
    </source>
</reference>
<accession>A0A2H0KS74</accession>
<organism evidence="1 2">
    <name type="scientific">Candidatus Portnoybacteria bacterium CG11_big_fil_rev_8_21_14_0_20_40_15</name>
    <dbReference type="NCBI Taxonomy" id="1974817"/>
    <lineage>
        <taxon>Bacteria</taxon>
        <taxon>Candidatus Portnoyibacteriota</taxon>
    </lineage>
</organism>
<gene>
    <name evidence="1" type="ORF">COV84_03495</name>
</gene>
<dbReference type="Proteomes" id="UP000229317">
    <property type="component" value="Unassembled WGS sequence"/>
</dbReference>
<name>A0A2H0KS74_9BACT</name>
<dbReference type="EMBL" id="PCVO01000052">
    <property type="protein sequence ID" value="PIQ75013.1"/>
    <property type="molecule type" value="Genomic_DNA"/>
</dbReference>